<evidence type="ECO:0008006" key="6">
    <source>
        <dbReference type="Google" id="ProtNLM"/>
    </source>
</evidence>
<accession>A0AAV5J7C5</accession>
<protein>
    <recommendedName>
        <fullName evidence="6">Spindle pole body component</fullName>
    </recommendedName>
</protein>
<comment type="similarity">
    <text evidence="3">Belongs to the GRAS family.</text>
</comment>
<evidence type="ECO:0000256" key="3">
    <source>
        <dbReference type="PROSITE-ProRule" id="PRU01191"/>
    </source>
</evidence>
<comment type="caution">
    <text evidence="4">The sequence shown here is derived from an EMBL/GenBank/DDBJ whole genome shotgun (WGS) entry which is preliminary data.</text>
</comment>
<comment type="caution">
    <text evidence="3">Lacks conserved residue(s) required for the propagation of feature annotation.</text>
</comment>
<keyword evidence="2" id="KW-0804">Transcription</keyword>
<evidence type="ECO:0000313" key="4">
    <source>
        <dbReference type="EMBL" id="GKV07835.1"/>
    </source>
</evidence>
<keyword evidence="1" id="KW-0805">Transcription regulation</keyword>
<dbReference type="Pfam" id="PF03514">
    <property type="entry name" value="GRAS"/>
    <property type="match status" value="1"/>
</dbReference>
<dbReference type="Proteomes" id="UP001054252">
    <property type="component" value="Unassembled WGS sequence"/>
</dbReference>
<feature type="region of interest" description="SAW" evidence="3">
    <location>
        <begin position="79"/>
        <end position="116"/>
    </location>
</feature>
<dbReference type="PROSITE" id="PS50985">
    <property type="entry name" value="GRAS"/>
    <property type="match status" value="1"/>
</dbReference>
<name>A0AAV5J7C5_9ROSI</name>
<proteinExistence type="inferred from homology"/>
<reference evidence="4 5" key="1">
    <citation type="journal article" date="2021" name="Commun. Biol.">
        <title>The genome of Shorea leprosula (Dipterocarpaceae) highlights the ecological relevance of drought in aseasonal tropical rainforests.</title>
        <authorList>
            <person name="Ng K.K.S."/>
            <person name="Kobayashi M.J."/>
            <person name="Fawcett J.A."/>
            <person name="Hatakeyama M."/>
            <person name="Paape T."/>
            <person name="Ng C.H."/>
            <person name="Ang C.C."/>
            <person name="Tnah L.H."/>
            <person name="Lee C.T."/>
            <person name="Nishiyama T."/>
            <person name="Sese J."/>
            <person name="O'Brien M.J."/>
            <person name="Copetti D."/>
            <person name="Mohd Noor M.I."/>
            <person name="Ong R.C."/>
            <person name="Putra M."/>
            <person name="Sireger I.Z."/>
            <person name="Indrioko S."/>
            <person name="Kosugi Y."/>
            <person name="Izuno A."/>
            <person name="Isagi Y."/>
            <person name="Lee S.L."/>
            <person name="Shimizu K.K."/>
        </authorList>
    </citation>
    <scope>NUCLEOTIDE SEQUENCE [LARGE SCALE GENOMIC DNA]</scope>
    <source>
        <strain evidence="4">214</strain>
    </source>
</reference>
<keyword evidence="5" id="KW-1185">Reference proteome</keyword>
<dbReference type="AlphaFoldDB" id="A0AAV5J7C5"/>
<organism evidence="4 5">
    <name type="scientific">Rubroshorea leprosula</name>
    <dbReference type="NCBI Taxonomy" id="152421"/>
    <lineage>
        <taxon>Eukaryota</taxon>
        <taxon>Viridiplantae</taxon>
        <taxon>Streptophyta</taxon>
        <taxon>Embryophyta</taxon>
        <taxon>Tracheophyta</taxon>
        <taxon>Spermatophyta</taxon>
        <taxon>Magnoliopsida</taxon>
        <taxon>eudicotyledons</taxon>
        <taxon>Gunneridae</taxon>
        <taxon>Pentapetalae</taxon>
        <taxon>rosids</taxon>
        <taxon>malvids</taxon>
        <taxon>Malvales</taxon>
        <taxon>Dipterocarpaceae</taxon>
        <taxon>Rubroshorea</taxon>
    </lineage>
</organism>
<sequence>MDSVSHEFFYGCCRLAPKLVTMVEQDLSLAGSFLGRFVKEIHYYSALFDSLGASYGEESEEQHVVEQQLLSREIRNVLAVGGPSRSGEVKLHQRNVTVPIITYCYNLNSEFIIKFN</sequence>
<dbReference type="PANTHER" id="PTHR31636">
    <property type="entry name" value="OSJNBA0084A10.13 PROTEIN-RELATED"/>
    <property type="match status" value="1"/>
</dbReference>
<dbReference type="EMBL" id="BPVZ01000028">
    <property type="protein sequence ID" value="GKV07835.1"/>
    <property type="molecule type" value="Genomic_DNA"/>
</dbReference>
<evidence type="ECO:0000256" key="1">
    <source>
        <dbReference type="ARBA" id="ARBA00023015"/>
    </source>
</evidence>
<gene>
    <name evidence="4" type="ORF">SLEP1_g19547</name>
</gene>
<dbReference type="InterPro" id="IPR005202">
    <property type="entry name" value="TF_GRAS"/>
</dbReference>
<evidence type="ECO:0000256" key="2">
    <source>
        <dbReference type="ARBA" id="ARBA00023163"/>
    </source>
</evidence>
<evidence type="ECO:0000313" key="5">
    <source>
        <dbReference type="Proteomes" id="UP001054252"/>
    </source>
</evidence>